<keyword evidence="2" id="KW-1185">Reference proteome</keyword>
<accession>A0A1V0DXA1</accession>
<dbReference type="EMBL" id="KY593455">
    <property type="protein sequence ID" value="ARB05783.1"/>
    <property type="molecule type" value="Genomic_DNA"/>
</dbReference>
<sequence length="50" mass="5941">MNKYWLYLDNGYYGYLFQDNKPLPGDYVTIRVKHPDGSVTKETGWVLRVE</sequence>
<proteinExistence type="predicted"/>
<organism evidence="1 2">
    <name type="scientific">Yersinia phage fHe-Yen9-01</name>
    <dbReference type="NCBI Taxonomy" id="1965363"/>
    <lineage>
        <taxon>Viruses</taxon>
        <taxon>Duplodnaviria</taxon>
        <taxon>Heunggongvirae</taxon>
        <taxon>Uroviricota</taxon>
        <taxon>Caudoviricetes</taxon>
        <taxon>Pantevenvirales</taxon>
        <taxon>Straboviridae</taxon>
        <taxon>Tevenvirinae</taxon>
        <taxon>Tegunavirus</taxon>
        <taxon>Tegunavirus fheyen901</taxon>
    </lineage>
</organism>
<reference evidence="1 2" key="1">
    <citation type="submission" date="2017-02" db="EMBL/GenBank/DDBJ databases">
        <title>Characterization and complete genome sequence of Yersinia bacteriophage, fHe-Yen9-01.</title>
        <authorList>
            <person name="Jun J.W."/>
            <person name="Wicklund A."/>
            <person name="Skurnik M."/>
        </authorList>
    </citation>
    <scope>NUCLEOTIDE SEQUENCE [LARGE SCALE GENOMIC DNA]</scope>
</reference>
<gene>
    <name evidence="1" type="ORF">fHeYen901_10</name>
</gene>
<dbReference type="Proteomes" id="UP000222840">
    <property type="component" value="Segment"/>
</dbReference>
<evidence type="ECO:0000313" key="1">
    <source>
        <dbReference type="EMBL" id="ARB05783.1"/>
    </source>
</evidence>
<evidence type="ECO:0000313" key="2">
    <source>
        <dbReference type="Proteomes" id="UP000222840"/>
    </source>
</evidence>
<protein>
    <submittedName>
        <fullName evidence="1">Uncharacterized protein</fullName>
    </submittedName>
</protein>
<name>A0A1V0DXA1_9CAUD</name>